<dbReference type="GO" id="GO:0004100">
    <property type="term" value="F:chitin synthase activity"/>
    <property type="evidence" value="ECO:0007669"/>
    <property type="project" value="UniProtKB-EC"/>
</dbReference>
<proteinExistence type="predicted"/>
<dbReference type="GO" id="GO:0071944">
    <property type="term" value="C:cell periphery"/>
    <property type="evidence" value="ECO:0007669"/>
    <property type="project" value="TreeGrafter"/>
</dbReference>
<evidence type="ECO:0000256" key="9">
    <source>
        <dbReference type="SAM" id="Phobius"/>
    </source>
</evidence>
<dbReference type="InterPro" id="IPR004835">
    <property type="entry name" value="Chitin_synth"/>
</dbReference>
<keyword evidence="6 9" id="KW-1133">Transmembrane helix</keyword>
<evidence type="ECO:0000313" key="10">
    <source>
        <dbReference type="EMBL" id="CAG5188860.1"/>
    </source>
</evidence>
<feature type="compositionally biased region" description="Polar residues" evidence="8">
    <location>
        <begin position="100"/>
        <end position="111"/>
    </location>
</feature>
<dbReference type="GeneID" id="67012387"/>
<dbReference type="EC" id="2.4.1.16" evidence="2"/>
<evidence type="ECO:0000256" key="5">
    <source>
        <dbReference type="ARBA" id="ARBA00022692"/>
    </source>
</evidence>
<evidence type="ECO:0000256" key="3">
    <source>
        <dbReference type="ARBA" id="ARBA00022676"/>
    </source>
</evidence>
<evidence type="ECO:0000256" key="2">
    <source>
        <dbReference type="ARBA" id="ARBA00012543"/>
    </source>
</evidence>
<dbReference type="Gene3D" id="3.90.550.10">
    <property type="entry name" value="Spore Coat Polysaccharide Biosynthesis Protein SpsA, Chain A"/>
    <property type="match status" value="1"/>
</dbReference>
<dbReference type="AlphaFoldDB" id="A0A8J2IIA0"/>
<dbReference type="Pfam" id="PF03142">
    <property type="entry name" value="Chitin_synth_2"/>
    <property type="match status" value="1"/>
</dbReference>
<keyword evidence="11" id="KW-1185">Reference proteome</keyword>
<reference evidence="10" key="1">
    <citation type="submission" date="2021-05" db="EMBL/GenBank/DDBJ databases">
        <authorList>
            <person name="Stam R."/>
        </authorList>
    </citation>
    <scope>NUCLEOTIDE SEQUENCE</scope>
    <source>
        <strain evidence="10">CS162</strain>
    </source>
</reference>
<accession>A0A8J2IIA0</accession>
<feature type="region of interest" description="Disordered" evidence="8">
    <location>
        <begin position="70"/>
        <end position="159"/>
    </location>
</feature>
<dbReference type="EMBL" id="CAJRGZ010000032">
    <property type="protein sequence ID" value="CAG5188860.1"/>
    <property type="molecule type" value="Genomic_DNA"/>
</dbReference>
<dbReference type="Proteomes" id="UP000676310">
    <property type="component" value="Unassembled WGS sequence"/>
</dbReference>
<feature type="compositionally biased region" description="Polar residues" evidence="8">
    <location>
        <begin position="136"/>
        <end position="148"/>
    </location>
</feature>
<dbReference type="SUPFAM" id="SSF53448">
    <property type="entry name" value="Nucleotide-diphospho-sugar transferases"/>
    <property type="match status" value="1"/>
</dbReference>
<dbReference type="InterPro" id="IPR029044">
    <property type="entry name" value="Nucleotide-diphossugar_trans"/>
</dbReference>
<keyword evidence="5 9" id="KW-0812">Transmembrane</keyword>
<dbReference type="RefSeq" id="XP_043175627.1">
    <property type="nucleotide sequence ID" value="XM_043319692.1"/>
</dbReference>
<dbReference type="PANTHER" id="PTHR22914">
    <property type="entry name" value="CHITIN SYNTHASE"/>
    <property type="match status" value="1"/>
</dbReference>
<evidence type="ECO:0000256" key="1">
    <source>
        <dbReference type="ARBA" id="ARBA00004141"/>
    </source>
</evidence>
<organism evidence="10 11">
    <name type="scientific">Alternaria atra</name>
    <dbReference type="NCBI Taxonomy" id="119953"/>
    <lineage>
        <taxon>Eukaryota</taxon>
        <taxon>Fungi</taxon>
        <taxon>Dikarya</taxon>
        <taxon>Ascomycota</taxon>
        <taxon>Pezizomycotina</taxon>
        <taxon>Dothideomycetes</taxon>
        <taxon>Pleosporomycetidae</taxon>
        <taxon>Pleosporales</taxon>
        <taxon>Pleosporineae</taxon>
        <taxon>Pleosporaceae</taxon>
        <taxon>Alternaria</taxon>
        <taxon>Alternaria sect. Ulocladioides</taxon>
    </lineage>
</organism>
<evidence type="ECO:0000256" key="7">
    <source>
        <dbReference type="ARBA" id="ARBA00023136"/>
    </source>
</evidence>
<dbReference type="PANTHER" id="PTHR22914:SF41">
    <property type="entry name" value="CHITIN SYNTHASE 7"/>
    <property type="match status" value="1"/>
</dbReference>
<dbReference type="GO" id="GO:0030428">
    <property type="term" value="C:cell septum"/>
    <property type="evidence" value="ECO:0007669"/>
    <property type="project" value="TreeGrafter"/>
</dbReference>
<comment type="caution">
    <text evidence="10">The sequence shown here is derived from an EMBL/GenBank/DDBJ whole genome shotgun (WGS) entry which is preliminary data.</text>
</comment>
<gene>
    <name evidence="10" type="ORF">ALTATR162_LOCUS12047</name>
</gene>
<feature type="transmembrane region" description="Helical" evidence="9">
    <location>
        <begin position="271"/>
        <end position="294"/>
    </location>
</feature>
<sequence length="580" mass="65805">MPCPYHEKDQGTIYAISPHESIASIPSAMPFIRTPESAYLGNSQRGYFETTNKVSSSIAPSLAARSSTRPISIVGEHSQDSQDEDVDAETCRNECPELSDPNQRTYQSNGDASDGPMADSIGKGAANMHHAPQALQARQQVQSCNGSHSSDRRKLRKKLRRKTLESQVLAFRAWEKPHRTDEHINPGVYRGFWKWLARSLTFYIPSWFLKRYLRMEDLRQRLAFRQKVLFCLLLAAIYALLCYFLVIQPMASCILKVHIGMISNDSTFCSMISNIIYVYMGLGGGFMLLVMFCVARIRYTSRSFEEHVTLLVMQIPCYNEDESTLRKTIESCVQSSYEKKRKLLFIVADGTVAAADQKPTYRILLDDIFDHSADLEVGIENQAHSYTSYDGDCASENRAFTCTGHYRGVPYVIVIKIGRDDEQDSLKPGNRGKRDSQLVAYNFFHYVNYRRFWNPLFENLEFQMRTCLKTDAPDAMYMLAIDCDTEVDRSGISYLVDRLQKDHKLVGVCGYTGVGNGMSSFVASSQVFEYWLTHAVLKAVESVCSSVFVLSGCFTIYRLKWPNNRPALLHPLLLEDYAGS</sequence>
<keyword evidence="4" id="KW-0808">Transferase</keyword>
<keyword evidence="3" id="KW-0328">Glycosyltransferase</keyword>
<name>A0A8J2IIA0_9PLEO</name>
<dbReference type="OrthoDB" id="370884at2759"/>
<feature type="transmembrane region" description="Helical" evidence="9">
    <location>
        <begin position="229"/>
        <end position="251"/>
    </location>
</feature>
<evidence type="ECO:0000256" key="4">
    <source>
        <dbReference type="ARBA" id="ARBA00022679"/>
    </source>
</evidence>
<evidence type="ECO:0000313" key="11">
    <source>
        <dbReference type="Proteomes" id="UP000676310"/>
    </source>
</evidence>
<keyword evidence="7 9" id="KW-0472">Membrane</keyword>
<protein>
    <recommendedName>
        <fullName evidence="2">chitin synthase</fullName>
        <ecNumber evidence="2">2.4.1.16</ecNumber>
    </recommendedName>
</protein>
<evidence type="ECO:0000256" key="6">
    <source>
        <dbReference type="ARBA" id="ARBA00022989"/>
    </source>
</evidence>
<evidence type="ECO:0000256" key="8">
    <source>
        <dbReference type="SAM" id="MobiDB-lite"/>
    </source>
</evidence>
<comment type="subcellular location">
    <subcellularLocation>
        <location evidence="1">Membrane</location>
        <topology evidence="1">Multi-pass membrane protein</topology>
    </subcellularLocation>
</comment>
<dbReference type="GO" id="GO:0016020">
    <property type="term" value="C:membrane"/>
    <property type="evidence" value="ECO:0007669"/>
    <property type="project" value="UniProtKB-SubCell"/>
</dbReference>
<dbReference type="GO" id="GO:0006031">
    <property type="term" value="P:chitin biosynthetic process"/>
    <property type="evidence" value="ECO:0007669"/>
    <property type="project" value="TreeGrafter"/>
</dbReference>